<dbReference type="PANTHER" id="PTHR41523:SF8">
    <property type="entry name" value="ETHYLENE RESPONSE SENSOR PROTEIN"/>
    <property type="match status" value="1"/>
</dbReference>
<dbReference type="Pfam" id="PF08448">
    <property type="entry name" value="PAS_4"/>
    <property type="match status" value="1"/>
</dbReference>
<dbReference type="InterPro" id="IPR022066">
    <property type="entry name" value="PdtaS_GAF"/>
</dbReference>
<comment type="caution">
    <text evidence="9">The sequence shown here is derived from an EMBL/GenBank/DDBJ whole genome shotgun (WGS) entry which is preliminary data.</text>
</comment>
<evidence type="ECO:0000313" key="9">
    <source>
        <dbReference type="EMBL" id="GED99529.1"/>
    </source>
</evidence>
<dbReference type="Gene3D" id="3.30.450.280">
    <property type="entry name" value="GAF domain"/>
    <property type="match status" value="1"/>
</dbReference>
<dbReference type="AlphaFoldDB" id="A0A7I9V3A6"/>
<keyword evidence="4" id="KW-0808">Transferase</keyword>
<dbReference type="RefSeq" id="WP_161928788.1">
    <property type="nucleotide sequence ID" value="NZ_BJOU01000019.1"/>
</dbReference>
<dbReference type="SUPFAM" id="SSF55785">
    <property type="entry name" value="PYP-like sensor domain (PAS domain)"/>
    <property type="match status" value="1"/>
</dbReference>
<dbReference type="Gene3D" id="3.30.565.10">
    <property type="entry name" value="Histidine kinase-like ATPase, C-terminal domain"/>
    <property type="match status" value="1"/>
</dbReference>
<proteinExistence type="predicted"/>
<name>A0A7I9V3A6_9ACTN</name>
<dbReference type="InterPro" id="IPR035965">
    <property type="entry name" value="PAS-like_dom_sf"/>
</dbReference>
<evidence type="ECO:0000256" key="3">
    <source>
        <dbReference type="ARBA" id="ARBA00022553"/>
    </source>
</evidence>
<dbReference type="InterPro" id="IPR005467">
    <property type="entry name" value="His_kinase_dom"/>
</dbReference>
<dbReference type="EMBL" id="BJOU01000019">
    <property type="protein sequence ID" value="GED99529.1"/>
    <property type="molecule type" value="Genomic_DNA"/>
</dbReference>
<dbReference type="GO" id="GO:0005524">
    <property type="term" value="F:ATP binding"/>
    <property type="evidence" value="ECO:0007669"/>
    <property type="project" value="UniProtKB-KW"/>
</dbReference>
<dbReference type="GO" id="GO:0004673">
    <property type="term" value="F:protein histidine kinase activity"/>
    <property type="evidence" value="ECO:0007669"/>
    <property type="project" value="UniProtKB-EC"/>
</dbReference>
<keyword evidence="7" id="KW-0067">ATP-binding</keyword>
<gene>
    <name evidence="9" type="ORF">nbrc107697_35680</name>
</gene>
<dbReference type="InterPro" id="IPR013656">
    <property type="entry name" value="PAS_4"/>
</dbReference>
<evidence type="ECO:0000256" key="5">
    <source>
        <dbReference type="ARBA" id="ARBA00022741"/>
    </source>
</evidence>
<evidence type="ECO:0000313" key="10">
    <source>
        <dbReference type="Proteomes" id="UP000444980"/>
    </source>
</evidence>
<dbReference type="PANTHER" id="PTHR41523">
    <property type="entry name" value="TWO-COMPONENT SYSTEM SENSOR PROTEIN"/>
    <property type="match status" value="1"/>
</dbReference>
<dbReference type="SMART" id="SM00387">
    <property type="entry name" value="HATPase_c"/>
    <property type="match status" value="1"/>
</dbReference>
<dbReference type="InterPro" id="IPR011495">
    <property type="entry name" value="Sig_transdc_His_kin_sub2_dim/P"/>
</dbReference>
<organism evidence="9 10">
    <name type="scientific">Gordonia crocea</name>
    <dbReference type="NCBI Taxonomy" id="589162"/>
    <lineage>
        <taxon>Bacteria</taxon>
        <taxon>Bacillati</taxon>
        <taxon>Actinomycetota</taxon>
        <taxon>Actinomycetes</taxon>
        <taxon>Mycobacteriales</taxon>
        <taxon>Gordoniaceae</taxon>
        <taxon>Gordonia</taxon>
    </lineage>
</organism>
<evidence type="ECO:0000256" key="7">
    <source>
        <dbReference type="ARBA" id="ARBA00022840"/>
    </source>
</evidence>
<dbReference type="Pfam" id="PF12282">
    <property type="entry name" value="GAF_PdtaS"/>
    <property type="match status" value="1"/>
</dbReference>
<evidence type="ECO:0000256" key="2">
    <source>
        <dbReference type="ARBA" id="ARBA00012438"/>
    </source>
</evidence>
<dbReference type="SUPFAM" id="SSF55874">
    <property type="entry name" value="ATPase domain of HSP90 chaperone/DNA topoisomerase II/histidine kinase"/>
    <property type="match status" value="1"/>
</dbReference>
<feature type="domain" description="Histidine kinase" evidence="8">
    <location>
        <begin position="306"/>
        <end position="501"/>
    </location>
</feature>
<keyword evidence="10" id="KW-1185">Reference proteome</keyword>
<dbReference type="InterPro" id="IPR038424">
    <property type="entry name" value="H_kinase_PdtaS_GAF_sf"/>
</dbReference>
<reference evidence="10" key="1">
    <citation type="submission" date="2019-06" db="EMBL/GenBank/DDBJ databases">
        <title>Gordonia isolated from sludge of a wastewater treatment plant.</title>
        <authorList>
            <person name="Tamura T."/>
            <person name="Aoyama K."/>
            <person name="Kang Y."/>
            <person name="Saito S."/>
            <person name="Akiyama N."/>
            <person name="Yazawa K."/>
            <person name="Gonoi T."/>
            <person name="Mikami Y."/>
        </authorList>
    </citation>
    <scope>NUCLEOTIDE SEQUENCE [LARGE SCALE GENOMIC DNA]</scope>
    <source>
        <strain evidence="10">NBRC 107697</strain>
    </source>
</reference>
<dbReference type="Gene3D" id="3.30.450.20">
    <property type="entry name" value="PAS domain"/>
    <property type="match status" value="1"/>
</dbReference>
<dbReference type="PROSITE" id="PS50109">
    <property type="entry name" value="HIS_KIN"/>
    <property type="match status" value="1"/>
</dbReference>
<dbReference type="OrthoDB" id="9767435at2"/>
<dbReference type="Proteomes" id="UP000444980">
    <property type="component" value="Unassembled WGS sequence"/>
</dbReference>
<sequence length="520" mass="54576">MSTLADLLAVHTSLSDEQGGHLQRLVGEWQLLADLSFADLLLSVPDTADGPTGGFVTVAQCRPNTASTVLPADEVSRVVSAERGRAMRGAMTDGKIVVDQAAMLGGVALRRDLIPVRFDGEVIAVLTQAAANTDRIPSPLERAYQASAGDLCNMVADGTFPPVEGNEAGLSTPRAGDGFVRIDAEAHVLYASPNALSAFHRMGFTSDLTGAHLGDVLAELVSDAFDAQDAAAMIRLGASGPALDPGAAGDRVLRLEIDARRATVLVRVVPLRPRGVATGAIVLVRDVTEVKRRDRALISKDATIREIHHRVKNNLQSVSALLRLQARRTSNPDAQTALTEAVRRVASIALVHEFLSGSVDEEVEVDEVVNRLLPVLVDATNTSAGNAQVVVDGRFGVLPADLAMPLVMVLTELIQNSVEHGFTGGRAGRIEVQARRGLRELSIRVSDDGDGIADDFDVATSGHLGLQIVRTLVEIDLNGTVEFGNAPGGGASVQVVIPVAPQANGLLANEKAPDAGGVRG</sequence>
<protein>
    <recommendedName>
        <fullName evidence="2">histidine kinase</fullName>
        <ecNumber evidence="2">2.7.13.3</ecNumber>
    </recommendedName>
</protein>
<keyword evidence="5" id="KW-0547">Nucleotide-binding</keyword>
<evidence type="ECO:0000256" key="4">
    <source>
        <dbReference type="ARBA" id="ARBA00022679"/>
    </source>
</evidence>
<dbReference type="InterPro" id="IPR003594">
    <property type="entry name" value="HATPase_dom"/>
</dbReference>
<dbReference type="Pfam" id="PF07568">
    <property type="entry name" value="HisKA_2"/>
    <property type="match status" value="1"/>
</dbReference>
<evidence type="ECO:0000256" key="1">
    <source>
        <dbReference type="ARBA" id="ARBA00000085"/>
    </source>
</evidence>
<accession>A0A7I9V3A6</accession>
<evidence type="ECO:0000256" key="6">
    <source>
        <dbReference type="ARBA" id="ARBA00022777"/>
    </source>
</evidence>
<comment type="catalytic activity">
    <reaction evidence="1">
        <text>ATP + protein L-histidine = ADP + protein N-phospho-L-histidine.</text>
        <dbReference type="EC" id="2.7.13.3"/>
    </reaction>
</comment>
<evidence type="ECO:0000259" key="8">
    <source>
        <dbReference type="PROSITE" id="PS50109"/>
    </source>
</evidence>
<keyword evidence="3" id="KW-0597">Phosphoprotein</keyword>
<dbReference type="Pfam" id="PF02518">
    <property type="entry name" value="HATPase_c"/>
    <property type="match status" value="1"/>
</dbReference>
<dbReference type="EC" id="2.7.13.3" evidence="2"/>
<dbReference type="InterPro" id="IPR036890">
    <property type="entry name" value="HATPase_C_sf"/>
</dbReference>
<keyword evidence="6 9" id="KW-0418">Kinase</keyword>